<name>A0A6C8YZ93_SALTM</name>
<accession>A0A6C8YZ93</accession>
<organism evidence="1">
    <name type="scientific">Salmonella typhimurium</name>
    <dbReference type="NCBI Taxonomy" id="90371"/>
    <lineage>
        <taxon>Bacteria</taxon>
        <taxon>Pseudomonadati</taxon>
        <taxon>Pseudomonadota</taxon>
        <taxon>Gammaproteobacteria</taxon>
        <taxon>Enterobacterales</taxon>
        <taxon>Enterobacteriaceae</taxon>
        <taxon>Salmonella</taxon>
    </lineage>
</organism>
<dbReference type="AlphaFoldDB" id="A0A6C8YZ93"/>
<proteinExistence type="predicted"/>
<dbReference type="EMBL" id="RSUA01000087">
    <property type="protein sequence ID" value="MIT52181.1"/>
    <property type="molecule type" value="Genomic_DNA"/>
</dbReference>
<reference evidence="1" key="1">
    <citation type="submission" date="2018-08" db="EMBL/GenBank/DDBJ databases">
        <authorList>
            <person name="Ashton P.M."/>
            <person name="Dallman T."/>
            <person name="Nair S."/>
            <person name="De Pinna E."/>
            <person name="Peters T."/>
            <person name="Grant K."/>
        </authorList>
    </citation>
    <scope>NUCLEOTIDE SEQUENCE [LARGE SCALE GENOMIC DNA]</scope>
    <source>
        <strain evidence="1">29290</strain>
    </source>
</reference>
<comment type="caution">
    <text evidence="1">The sequence shown here is derived from an EMBL/GenBank/DDBJ whole genome shotgun (WGS) entry which is preliminary data.</text>
</comment>
<dbReference type="Proteomes" id="UP000885258">
    <property type="component" value="Unassembled WGS sequence"/>
</dbReference>
<sequence>MPERYGPRKTFYNRFNRCVNAKITDRFSPFSLPALPVGH</sequence>
<gene>
    <name evidence="1" type="ORF">AU613_25465</name>
</gene>
<evidence type="ECO:0000313" key="1">
    <source>
        <dbReference type="EMBL" id="MIT52181.1"/>
    </source>
</evidence>
<protein>
    <submittedName>
        <fullName evidence="1">Uncharacterized protein</fullName>
    </submittedName>
</protein>